<evidence type="ECO:0000313" key="1">
    <source>
        <dbReference type="EMBL" id="WAN68722.1"/>
    </source>
</evidence>
<dbReference type="Proteomes" id="UP000176944">
    <property type="component" value="Chromosome"/>
</dbReference>
<protein>
    <submittedName>
        <fullName evidence="1">Uncharacterized protein</fullName>
    </submittedName>
</protein>
<accession>A0A9Q9SS85</accession>
<name>A0A9Q9SS85_MOOP1</name>
<reference evidence="1" key="1">
    <citation type="journal article" date="2017" name="Proc. Natl. Acad. Sci. U.S.A.">
        <title>Comparative genomics uncovers the prolific and distinctive metabolic potential of the cyanobacterial genus Moorea.</title>
        <authorList>
            <person name="Leao T."/>
            <person name="Castelao G."/>
            <person name="Korobeynikov A."/>
            <person name="Monroe E.A."/>
            <person name="Podell S."/>
            <person name="Glukhov E."/>
            <person name="Allen E.E."/>
            <person name="Gerwick W.H."/>
            <person name="Gerwick L."/>
        </authorList>
    </citation>
    <scope>NUCLEOTIDE SEQUENCE</scope>
    <source>
        <strain evidence="1">JHB</strain>
    </source>
</reference>
<organism evidence="1">
    <name type="scientific">Moorena producens (strain JHB)</name>
    <dbReference type="NCBI Taxonomy" id="1454205"/>
    <lineage>
        <taxon>Bacteria</taxon>
        <taxon>Bacillati</taxon>
        <taxon>Cyanobacteriota</taxon>
        <taxon>Cyanophyceae</taxon>
        <taxon>Coleofasciculales</taxon>
        <taxon>Coleofasciculaceae</taxon>
        <taxon>Moorena</taxon>
    </lineage>
</organism>
<proteinExistence type="predicted"/>
<reference evidence="1" key="2">
    <citation type="submission" date="2022-10" db="EMBL/GenBank/DDBJ databases">
        <authorList>
            <person name="Ngo T.-E."/>
        </authorList>
    </citation>
    <scope>NUCLEOTIDE SEQUENCE</scope>
    <source>
        <strain evidence="1">JHB</strain>
    </source>
</reference>
<sequence length="112" mass="12543">MTRKVHDQFAKQYLKELLDPLGKVETSWEVAGEVQQVDVYFVPSPALATNAQNLGLLGELATTPAMFEPFRNPVTKAEVLSCIGKLAEVHGQLFRQAKRAHPQVRVTELPRF</sequence>
<dbReference type="AlphaFoldDB" id="A0A9Q9SS85"/>
<gene>
    <name evidence="1" type="ORF">BJP36_21655</name>
</gene>
<dbReference type="EMBL" id="CP017708">
    <property type="protein sequence ID" value="WAN68722.1"/>
    <property type="molecule type" value="Genomic_DNA"/>
</dbReference>